<feature type="domain" description="HTH iclR-type" evidence="3">
    <location>
        <begin position="1"/>
        <end position="63"/>
    </location>
</feature>
<dbReference type="AlphaFoldDB" id="A0A3P8JM27"/>
<dbReference type="InterPro" id="IPR005471">
    <property type="entry name" value="Tscrpt_reg_IclR_N"/>
</dbReference>
<evidence type="ECO:0000259" key="3">
    <source>
        <dbReference type="PROSITE" id="PS51077"/>
    </source>
</evidence>
<accession>A0A3P8JM27</accession>
<evidence type="ECO:0000256" key="1">
    <source>
        <dbReference type="ARBA" id="ARBA00023015"/>
    </source>
</evidence>
<proteinExistence type="predicted"/>
<dbReference type="SUPFAM" id="SSF46785">
    <property type="entry name" value="Winged helix' DNA-binding domain"/>
    <property type="match status" value="1"/>
</dbReference>
<sequence length="229" mass="26637">MTRTQRLLEMLQILREHRYPVTASTLAESLGISVRTVYRDIQTLQQQGVCIEGSSGMGYIIKSDYHLPPLVFTAQEINALTLGLSWVCHNTDADFKKIAKSTLAKIHSVTPDKLKEHIEYQSLLTGPGERDEAFFPELRHAINHRHKVQIAYCAKNERLSSRVIWPVALVYMEECWLLAGWCELRKDFRHFRTDRIIQIALLADKYNESRIRLLRKWRAQEGLRLGDEY</sequence>
<dbReference type="PROSITE" id="PS51077">
    <property type="entry name" value="HTH_ICLR"/>
    <property type="match status" value="1"/>
</dbReference>
<dbReference type="PROSITE" id="PS52050">
    <property type="entry name" value="WYL"/>
    <property type="match status" value="1"/>
</dbReference>
<keyword evidence="2" id="KW-0804">Transcription</keyword>
<dbReference type="PANTHER" id="PTHR34580">
    <property type="match status" value="1"/>
</dbReference>
<dbReference type="EMBL" id="LR131271">
    <property type="protein sequence ID" value="VDR27908.1"/>
    <property type="molecule type" value="Genomic_DNA"/>
</dbReference>
<dbReference type="Gene3D" id="1.10.10.10">
    <property type="entry name" value="Winged helix-like DNA-binding domain superfamily/Winged helix DNA-binding domain"/>
    <property type="match status" value="1"/>
</dbReference>
<dbReference type="Pfam" id="PF08279">
    <property type="entry name" value="HTH_11"/>
    <property type="match status" value="1"/>
</dbReference>
<keyword evidence="1" id="KW-0805">Transcription regulation</keyword>
<evidence type="ECO:0000313" key="5">
    <source>
        <dbReference type="Proteomes" id="UP000274346"/>
    </source>
</evidence>
<gene>
    <name evidence="4" type="ORF">NCTC13098_04283</name>
</gene>
<organism evidence="4 5">
    <name type="scientific">Raoultella terrigena</name>
    <name type="common">Klebsiella terrigena</name>
    <dbReference type="NCBI Taxonomy" id="577"/>
    <lineage>
        <taxon>Bacteria</taxon>
        <taxon>Pseudomonadati</taxon>
        <taxon>Pseudomonadota</taxon>
        <taxon>Gammaproteobacteria</taxon>
        <taxon>Enterobacterales</taxon>
        <taxon>Enterobacteriaceae</taxon>
        <taxon>Klebsiella/Raoultella group</taxon>
        <taxon>Raoultella</taxon>
    </lineage>
</organism>
<name>A0A3P8JM27_RAOTE</name>
<dbReference type="KEGG" id="rtg:NCTC13098_04283"/>
<dbReference type="SMART" id="SM00420">
    <property type="entry name" value="HTH_DEOR"/>
    <property type="match status" value="1"/>
</dbReference>
<dbReference type="InterPro" id="IPR026881">
    <property type="entry name" value="WYL_dom"/>
</dbReference>
<dbReference type="InterPro" id="IPR001034">
    <property type="entry name" value="DeoR_HTH"/>
</dbReference>
<evidence type="ECO:0000313" key="4">
    <source>
        <dbReference type="EMBL" id="VDR27908.1"/>
    </source>
</evidence>
<dbReference type="InterPro" id="IPR013196">
    <property type="entry name" value="HTH_11"/>
</dbReference>
<dbReference type="Proteomes" id="UP000274346">
    <property type="component" value="Chromosome"/>
</dbReference>
<dbReference type="GO" id="GO:0003700">
    <property type="term" value="F:DNA-binding transcription factor activity"/>
    <property type="evidence" value="ECO:0007669"/>
    <property type="project" value="InterPro"/>
</dbReference>
<reference evidence="4 5" key="1">
    <citation type="submission" date="2018-12" db="EMBL/GenBank/DDBJ databases">
        <authorList>
            <consortium name="Pathogen Informatics"/>
        </authorList>
    </citation>
    <scope>NUCLEOTIDE SEQUENCE [LARGE SCALE GENOMIC DNA]</scope>
    <source>
        <strain evidence="4 5">NCTC13098</strain>
    </source>
</reference>
<protein>
    <submittedName>
        <fullName evidence="4">Bifunctional biotin--[acetyl-CoA-carboxylase] synthetase/biotin operon repressor</fullName>
    </submittedName>
</protein>
<dbReference type="InterPro" id="IPR051534">
    <property type="entry name" value="CBASS_pafABC_assoc_protein"/>
</dbReference>
<dbReference type="InterPro" id="IPR036388">
    <property type="entry name" value="WH-like_DNA-bd_sf"/>
</dbReference>
<evidence type="ECO:0000256" key="2">
    <source>
        <dbReference type="ARBA" id="ARBA00023163"/>
    </source>
</evidence>
<dbReference type="GO" id="GO:0003677">
    <property type="term" value="F:DNA binding"/>
    <property type="evidence" value="ECO:0007669"/>
    <property type="project" value="InterPro"/>
</dbReference>
<dbReference type="Pfam" id="PF13280">
    <property type="entry name" value="WYL"/>
    <property type="match status" value="1"/>
</dbReference>
<dbReference type="InterPro" id="IPR036390">
    <property type="entry name" value="WH_DNA-bd_sf"/>
</dbReference>
<dbReference type="PANTHER" id="PTHR34580:SF3">
    <property type="entry name" value="PROTEIN PAFB"/>
    <property type="match status" value="1"/>
</dbReference>